<dbReference type="STRING" id="28573.A0A0U1LV21"/>
<dbReference type="AlphaFoldDB" id="A0A0U1LV21"/>
<dbReference type="EMBL" id="CVMT01000003">
    <property type="protein sequence ID" value="CRG87253.1"/>
    <property type="molecule type" value="Genomic_DNA"/>
</dbReference>
<dbReference type="OrthoDB" id="4878259at2759"/>
<sequence length="74" mass="8056">MASTMPIPDGMTEADYIGAMTGTEGGNVVNDALLPCEYTSEATWEAASFEGSFPERIKEKVLREWSGIGLWPLE</sequence>
<dbReference type="Proteomes" id="UP000054383">
    <property type="component" value="Unassembled WGS sequence"/>
</dbReference>
<protein>
    <submittedName>
        <fullName evidence="1">Uncharacterized protein</fullName>
    </submittedName>
</protein>
<proteinExistence type="predicted"/>
<gene>
    <name evidence="1" type="ORF">PISL3812_04270</name>
</gene>
<evidence type="ECO:0000313" key="1">
    <source>
        <dbReference type="EMBL" id="CRG87253.1"/>
    </source>
</evidence>
<dbReference type="Gene3D" id="1.20.5.4570">
    <property type="match status" value="1"/>
</dbReference>
<keyword evidence="2" id="KW-1185">Reference proteome</keyword>
<accession>A0A0U1LV21</accession>
<reference evidence="1 2" key="1">
    <citation type="submission" date="2015-04" db="EMBL/GenBank/DDBJ databases">
        <authorList>
            <person name="Syromyatnikov M.Y."/>
            <person name="Popov V.N."/>
        </authorList>
    </citation>
    <scope>NUCLEOTIDE SEQUENCE [LARGE SCALE GENOMIC DNA]</scope>
    <source>
        <strain evidence="1">WF-38-12</strain>
    </source>
</reference>
<name>A0A0U1LV21_TALIS</name>
<organism evidence="1 2">
    <name type="scientific">Talaromyces islandicus</name>
    <name type="common">Penicillium islandicum</name>
    <dbReference type="NCBI Taxonomy" id="28573"/>
    <lineage>
        <taxon>Eukaryota</taxon>
        <taxon>Fungi</taxon>
        <taxon>Dikarya</taxon>
        <taxon>Ascomycota</taxon>
        <taxon>Pezizomycotina</taxon>
        <taxon>Eurotiomycetes</taxon>
        <taxon>Eurotiomycetidae</taxon>
        <taxon>Eurotiales</taxon>
        <taxon>Trichocomaceae</taxon>
        <taxon>Talaromyces</taxon>
        <taxon>Talaromyces sect. Islandici</taxon>
    </lineage>
</organism>
<evidence type="ECO:0000313" key="2">
    <source>
        <dbReference type="Proteomes" id="UP000054383"/>
    </source>
</evidence>